<accession>A0ABZ2LK80</accession>
<organism evidence="1 2">
    <name type="scientific">Pendulispora rubella</name>
    <dbReference type="NCBI Taxonomy" id="2741070"/>
    <lineage>
        <taxon>Bacteria</taxon>
        <taxon>Pseudomonadati</taxon>
        <taxon>Myxococcota</taxon>
        <taxon>Myxococcia</taxon>
        <taxon>Myxococcales</taxon>
        <taxon>Sorangiineae</taxon>
        <taxon>Pendulisporaceae</taxon>
        <taxon>Pendulispora</taxon>
    </lineage>
</organism>
<dbReference type="Proteomes" id="UP001374803">
    <property type="component" value="Chromosome"/>
</dbReference>
<evidence type="ECO:0000313" key="2">
    <source>
        <dbReference type="Proteomes" id="UP001374803"/>
    </source>
</evidence>
<dbReference type="EMBL" id="CP089983">
    <property type="protein sequence ID" value="WXB10186.1"/>
    <property type="molecule type" value="Genomic_DNA"/>
</dbReference>
<proteinExistence type="predicted"/>
<gene>
    <name evidence="1" type="ORF">LVJ94_23530</name>
</gene>
<name>A0ABZ2LK80_9BACT</name>
<evidence type="ECO:0000313" key="1">
    <source>
        <dbReference type="EMBL" id="WXB10186.1"/>
    </source>
</evidence>
<protein>
    <submittedName>
        <fullName evidence="1">Diiron oxygenase</fullName>
    </submittedName>
</protein>
<reference evidence="1" key="1">
    <citation type="submission" date="2021-12" db="EMBL/GenBank/DDBJ databases">
        <title>Discovery of the Pendulisporaceae a myxobacterial family with distinct sporulation behavior and unique specialized metabolism.</title>
        <authorList>
            <person name="Garcia R."/>
            <person name="Popoff A."/>
            <person name="Bader C.D."/>
            <person name="Loehr J."/>
            <person name="Walesch S."/>
            <person name="Walt C."/>
            <person name="Boldt J."/>
            <person name="Bunk B."/>
            <person name="Haeckl F.J.F.P.J."/>
            <person name="Gunesch A.P."/>
            <person name="Birkelbach J."/>
            <person name="Nuebel U."/>
            <person name="Pietschmann T."/>
            <person name="Bach T."/>
            <person name="Mueller R."/>
        </authorList>
    </citation>
    <scope>NUCLEOTIDE SEQUENCE</scope>
    <source>
        <strain evidence="1">MSr11367</strain>
    </source>
</reference>
<sequence>MNLEAMFERCKRDQWKISDLDWTGTPRPMTREDEIAIVQYFTDMAAIERLAKALFVQQAVNARNDTLRKIFHTFVADEERHAVAAERLAAYYDVHHYKKYDITPALQKFAPPFVHLVKNVSPDIANFYITGGEIALDIALLRSINDYVADPMSQAAMDRINRDESRHLAIDYHMAEYYGSAEYAAVVADRPSPPVAERFRASWALLRVIYFAAPFFRGVFFEPMQMVDPDGKRLREAFKRMQLLGQKEGERTSWFTRMMSGLQDLYNDSPLFRKTMGPVAARIMGIPMVLMDRFYTEEEARRAAKMSYEELANEALAAKQEPRPLN</sequence>
<dbReference type="InterPro" id="IPR009078">
    <property type="entry name" value="Ferritin-like_SF"/>
</dbReference>
<dbReference type="SUPFAM" id="SSF47240">
    <property type="entry name" value="Ferritin-like"/>
    <property type="match status" value="1"/>
</dbReference>
<dbReference type="RefSeq" id="WP_394839863.1">
    <property type="nucleotide sequence ID" value="NZ_CP089929.1"/>
</dbReference>
<keyword evidence="2" id="KW-1185">Reference proteome</keyword>